<gene>
    <name evidence="1" type="ORF">SCFA_460003</name>
</gene>
<dbReference type="AlphaFoldDB" id="A0A485M4S1"/>
<evidence type="ECO:0000313" key="1">
    <source>
        <dbReference type="EMBL" id="VFU15938.1"/>
    </source>
</evidence>
<protein>
    <submittedName>
        <fullName evidence="1">Uncharacterized protein</fullName>
    </submittedName>
</protein>
<dbReference type="EMBL" id="CAADRM010000110">
    <property type="protein sequence ID" value="VFU15938.1"/>
    <property type="molecule type" value="Genomic_DNA"/>
</dbReference>
<organism evidence="1">
    <name type="scientific">anaerobic digester metagenome</name>
    <dbReference type="NCBI Taxonomy" id="1263854"/>
    <lineage>
        <taxon>unclassified sequences</taxon>
        <taxon>metagenomes</taxon>
        <taxon>ecological metagenomes</taxon>
    </lineage>
</organism>
<sequence>MSTDNNYGVILFDDAWKILANELKPYEQSGPIGKYLYCKNFQVLGQFVELTFTPSQVDNRIKEEMSIWIPYSFVKFIATATEKNEKAIGFIQ</sequence>
<reference evidence="1" key="1">
    <citation type="submission" date="2019-03" db="EMBL/GenBank/DDBJ databases">
        <authorList>
            <person name="Hao L."/>
        </authorList>
    </citation>
    <scope>NUCLEOTIDE SEQUENCE</scope>
</reference>
<name>A0A485M4S1_9ZZZZ</name>
<accession>A0A485M4S1</accession>
<proteinExistence type="predicted"/>